<dbReference type="HOGENOM" id="CLU_1510540_0_0_1"/>
<reference evidence="2 3" key="1">
    <citation type="submission" date="2015-01" db="EMBL/GenBank/DDBJ databases">
        <title>The Genome Sequence of Cryptococcus gattii Ram5.</title>
        <authorList>
            <consortium name="The Broad Institute Genomics Platform"/>
            <person name="Cuomo C."/>
            <person name="Litvintseva A."/>
            <person name="Chen Y."/>
            <person name="Heitman J."/>
            <person name="Sun S."/>
            <person name="Springer D."/>
            <person name="Dromer F."/>
            <person name="Young S."/>
            <person name="Zeng Q."/>
            <person name="Gargeya S."/>
            <person name="Abouelleil A."/>
            <person name="Alvarado L."/>
            <person name="Chapman S.B."/>
            <person name="Gainer-Dewar J."/>
            <person name="Goldberg J."/>
            <person name="Griggs A."/>
            <person name="Gujja S."/>
            <person name="Hansen M."/>
            <person name="Howarth C."/>
            <person name="Imamovic A."/>
            <person name="Larimer J."/>
            <person name="Murphy C."/>
            <person name="Naylor J."/>
            <person name="Pearson M."/>
            <person name="Priest M."/>
            <person name="Roberts A."/>
            <person name="Saif S."/>
            <person name="Shea T."/>
            <person name="Sykes S."/>
            <person name="Wortman J."/>
            <person name="Nusbaum C."/>
            <person name="Birren B."/>
        </authorList>
    </citation>
    <scope>NUCLEOTIDE SEQUENCE [LARGE SCALE GENOMIC DNA]</scope>
    <source>
        <strain evidence="2 3">Ram5</strain>
    </source>
</reference>
<feature type="region of interest" description="Disordered" evidence="1">
    <location>
        <begin position="13"/>
        <end position="33"/>
    </location>
</feature>
<keyword evidence="3" id="KW-1185">Reference proteome</keyword>
<dbReference type="AlphaFoldDB" id="A0A0D0UWB1"/>
<evidence type="ECO:0000256" key="1">
    <source>
        <dbReference type="SAM" id="MobiDB-lite"/>
    </source>
</evidence>
<accession>A0A0D0UWB1</accession>
<protein>
    <submittedName>
        <fullName evidence="2">Uncharacterized protein</fullName>
    </submittedName>
</protein>
<dbReference type="OrthoDB" id="10446251at2759"/>
<proteinExistence type="predicted"/>
<dbReference type="EMBL" id="KN847910">
    <property type="protein sequence ID" value="KIR38434.1"/>
    <property type="molecule type" value="Genomic_DNA"/>
</dbReference>
<name>A0A0D0UWB1_9TREE</name>
<gene>
    <name evidence="2" type="ORF">I313_05542</name>
</gene>
<dbReference type="Proteomes" id="UP000053392">
    <property type="component" value="Unassembled WGS sequence"/>
</dbReference>
<sequence length="178" mass="20250">MDKGLLDQTLFTGVRGQGSGKRRRQAEDGGTLRVPFVGKDEVAEVQEGKIEHTPGGLVQENFGPELEKRHYSSDERLKDQRDMLDSAFRTSVILPKCREYNIIQRAVSASLLVPMLYDHTDSKFKSEPVLQEGENMGTEAGYQLFPILKSLNGLRERPGDQCWAYEEQPWWSETLTIF</sequence>
<organism evidence="2 3">
    <name type="scientific">Cryptococcus deuterogattii Ram5</name>
    <dbReference type="NCBI Taxonomy" id="1296110"/>
    <lineage>
        <taxon>Eukaryota</taxon>
        <taxon>Fungi</taxon>
        <taxon>Dikarya</taxon>
        <taxon>Basidiomycota</taxon>
        <taxon>Agaricomycotina</taxon>
        <taxon>Tremellomycetes</taxon>
        <taxon>Tremellales</taxon>
        <taxon>Cryptococcaceae</taxon>
        <taxon>Cryptococcus</taxon>
        <taxon>Cryptococcus gattii species complex</taxon>
    </lineage>
</organism>
<evidence type="ECO:0000313" key="2">
    <source>
        <dbReference type="EMBL" id="KIR38434.1"/>
    </source>
</evidence>
<evidence type="ECO:0000313" key="3">
    <source>
        <dbReference type="Proteomes" id="UP000053392"/>
    </source>
</evidence>